<evidence type="ECO:0000256" key="4">
    <source>
        <dbReference type="ARBA" id="ARBA00023239"/>
    </source>
</evidence>
<dbReference type="InterPro" id="IPR000887">
    <property type="entry name" value="Aldlse_KDPG_KHG"/>
</dbReference>
<dbReference type="PROSITE" id="PS00160">
    <property type="entry name" value="ALDOLASE_KDPG_KHG_2"/>
    <property type="match status" value="1"/>
</dbReference>
<protein>
    <submittedName>
        <fullName evidence="6">Bifunctional 4-hydroxy-2-oxoglutarate aldolase/2-dehydro-3-deoxy-phosphogluconate aldolase</fullName>
    </submittedName>
</protein>
<evidence type="ECO:0000256" key="5">
    <source>
        <dbReference type="ARBA" id="ARBA00023277"/>
    </source>
</evidence>
<sequence>MKKNKQNLIAAIAHQGVLPLFYCHSVEVSAEIIRLIYKTGIRVVEYTNRGEAALDNFSILKKIQEVEMPDLFLGIGTVKSAQDAENFISAGADFLVAPIVNTDVADLAKQNDLLWIPGCMTPTEIFNAQSLGAQLVKLFPAGVLGTNFLSAVRELFPNMLFMATGGIDLERRNIRSWFRAGVCAIGMGNKLISKKILDEENYNELFNNLYKVINLVTLSR</sequence>
<dbReference type="Proteomes" id="UP001324380">
    <property type="component" value="Chromosome"/>
</dbReference>
<evidence type="ECO:0000256" key="2">
    <source>
        <dbReference type="ARBA" id="ARBA00006906"/>
    </source>
</evidence>
<dbReference type="PANTHER" id="PTHR30246">
    <property type="entry name" value="2-KETO-3-DEOXY-6-PHOSPHOGLUCONATE ALDOLASE"/>
    <property type="match status" value="1"/>
</dbReference>
<dbReference type="Pfam" id="PF01081">
    <property type="entry name" value="Aldolase"/>
    <property type="match status" value="1"/>
</dbReference>
<comment type="similarity">
    <text evidence="2">Belongs to the KHG/KDPG aldolase family.</text>
</comment>
<dbReference type="EMBL" id="CP139558">
    <property type="protein sequence ID" value="WPU92212.1"/>
    <property type="molecule type" value="Genomic_DNA"/>
</dbReference>
<accession>A0ABZ0TII3</accession>
<reference evidence="6 7" key="1">
    <citation type="submission" date="2023-11" db="EMBL/GenBank/DDBJ databases">
        <title>Analysis of the Genomes of Mucilaginibacter gossypii cycad 4 and M. sabulilitoris SNA2: microbes with the potential for plant growth promotion.</title>
        <authorList>
            <person name="Hirsch A.M."/>
            <person name="Humm E."/>
            <person name="Rubbi M."/>
            <person name="Del Vecchio G."/>
            <person name="Ha S.M."/>
            <person name="Pellegrini M."/>
            <person name="Gunsalus R.P."/>
        </authorList>
    </citation>
    <scope>NUCLEOTIDE SEQUENCE [LARGE SCALE GENOMIC DNA]</scope>
    <source>
        <strain evidence="6 7">SNA2</strain>
    </source>
</reference>
<comment type="subunit">
    <text evidence="3">Homotrimer.</text>
</comment>
<keyword evidence="7" id="KW-1185">Reference proteome</keyword>
<dbReference type="RefSeq" id="WP_321561374.1">
    <property type="nucleotide sequence ID" value="NZ_CP139558.1"/>
</dbReference>
<keyword evidence="5" id="KW-0119">Carbohydrate metabolism</keyword>
<dbReference type="InterPro" id="IPR031338">
    <property type="entry name" value="KDPG/KHG_AS_2"/>
</dbReference>
<evidence type="ECO:0000256" key="3">
    <source>
        <dbReference type="ARBA" id="ARBA00011233"/>
    </source>
</evidence>
<gene>
    <name evidence="6" type="ORF">SNE25_23095</name>
</gene>
<evidence type="ECO:0000313" key="7">
    <source>
        <dbReference type="Proteomes" id="UP001324380"/>
    </source>
</evidence>
<dbReference type="SUPFAM" id="SSF51569">
    <property type="entry name" value="Aldolase"/>
    <property type="match status" value="1"/>
</dbReference>
<evidence type="ECO:0000256" key="1">
    <source>
        <dbReference type="ARBA" id="ARBA00004761"/>
    </source>
</evidence>
<dbReference type="PANTHER" id="PTHR30246:SF1">
    <property type="entry name" value="2-DEHYDRO-3-DEOXY-6-PHOSPHOGALACTONATE ALDOLASE-RELATED"/>
    <property type="match status" value="1"/>
</dbReference>
<proteinExistence type="inferred from homology"/>
<organism evidence="6 7">
    <name type="scientific">Mucilaginibacter sabulilitoris</name>
    <dbReference type="NCBI Taxonomy" id="1173583"/>
    <lineage>
        <taxon>Bacteria</taxon>
        <taxon>Pseudomonadati</taxon>
        <taxon>Bacteroidota</taxon>
        <taxon>Sphingobacteriia</taxon>
        <taxon>Sphingobacteriales</taxon>
        <taxon>Sphingobacteriaceae</taxon>
        <taxon>Mucilaginibacter</taxon>
    </lineage>
</organism>
<comment type="pathway">
    <text evidence="1">Carbohydrate acid metabolism.</text>
</comment>
<name>A0ABZ0TII3_9SPHI</name>
<dbReference type="Gene3D" id="3.20.20.70">
    <property type="entry name" value="Aldolase class I"/>
    <property type="match status" value="1"/>
</dbReference>
<dbReference type="CDD" id="cd00452">
    <property type="entry name" value="KDPG_aldolase"/>
    <property type="match status" value="1"/>
</dbReference>
<evidence type="ECO:0000313" key="6">
    <source>
        <dbReference type="EMBL" id="WPU92212.1"/>
    </source>
</evidence>
<keyword evidence="4" id="KW-0456">Lyase</keyword>
<dbReference type="InterPro" id="IPR013785">
    <property type="entry name" value="Aldolase_TIM"/>
</dbReference>